<dbReference type="EMBL" id="LAZR01003863">
    <property type="protein sequence ID" value="KKN13996.1"/>
    <property type="molecule type" value="Genomic_DNA"/>
</dbReference>
<gene>
    <name evidence="2" type="ORF">LCGC14_1000730</name>
</gene>
<comment type="caution">
    <text evidence="2">The sequence shown here is derived from an EMBL/GenBank/DDBJ whole genome shotgun (WGS) entry which is preliminary data.</text>
</comment>
<accession>A0A0F9QLI8</accession>
<proteinExistence type="predicted"/>
<organism evidence="2">
    <name type="scientific">marine sediment metagenome</name>
    <dbReference type="NCBI Taxonomy" id="412755"/>
    <lineage>
        <taxon>unclassified sequences</taxon>
        <taxon>metagenomes</taxon>
        <taxon>ecological metagenomes</taxon>
    </lineage>
</organism>
<evidence type="ECO:0000256" key="1">
    <source>
        <dbReference type="SAM" id="MobiDB-lite"/>
    </source>
</evidence>
<evidence type="ECO:0000313" key="2">
    <source>
        <dbReference type="EMBL" id="KKN13996.1"/>
    </source>
</evidence>
<feature type="non-terminal residue" evidence="2">
    <location>
        <position position="90"/>
    </location>
</feature>
<name>A0A0F9QLI8_9ZZZZ</name>
<dbReference type="AlphaFoldDB" id="A0A0F9QLI8"/>
<protein>
    <submittedName>
        <fullName evidence="2">Uncharacterized protein</fullName>
    </submittedName>
</protein>
<sequence>MTKINFDPKTDSYETTPEGEYGRIFSGKEGEELSEDDFKKLEKSQADIEGDNKKNKDNLLEAYKNIIDFLNEYLDLKEEYYNMIALWIIG</sequence>
<feature type="compositionally biased region" description="Basic and acidic residues" evidence="1">
    <location>
        <begin position="1"/>
        <end position="12"/>
    </location>
</feature>
<reference evidence="2" key="1">
    <citation type="journal article" date="2015" name="Nature">
        <title>Complex archaea that bridge the gap between prokaryotes and eukaryotes.</title>
        <authorList>
            <person name="Spang A."/>
            <person name="Saw J.H."/>
            <person name="Jorgensen S.L."/>
            <person name="Zaremba-Niedzwiedzka K."/>
            <person name="Martijn J."/>
            <person name="Lind A.E."/>
            <person name="van Eijk R."/>
            <person name="Schleper C."/>
            <person name="Guy L."/>
            <person name="Ettema T.J."/>
        </authorList>
    </citation>
    <scope>NUCLEOTIDE SEQUENCE</scope>
</reference>
<feature type="region of interest" description="Disordered" evidence="1">
    <location>
        <begin position="1"/>
        <end position="33"/>
    </location>
</feature>